<dbReference type="Proteomes" id="UP000598971">
    <property type="component" value="Unassembled WGS sequence"/>
</dbReference>
<dbReference type="InterPro" id="IPR027278">
    <property type="entry name" value="ACCD_DCysDesulf"/>
</dbReference>
<dbReference type="Gene3D" id="3.40.50.1100">
    <property type="match status" value="2"/>
</dbReference>
<dbReference type="InterPro" id="IPR001926">
    <property type="entry name" value="TrpB-like_PALP"/>
</dbReference>
<feature type="active site" description="Nucleophile" evidence="4">
    <location>
        <position position="70"/>
    </location>
</feature>
<name>A0A8J8FGG3_9BACT</name>
<reference evidence="7" key="1">
    <citation type="submission" date="2019-10" db="EMBL/GenBank/DDBJ databases">
        <title>Draft genome sequence of Panacibacter sp. KCS-6.</title>
        <authorList>
            <person name="Yim K.J."/>
        </authorList>
    </citation>
    <scope>NUCLEOTIDE SEQUENCE</scope>
    <source>
        <strain evidence="7">KCS-6</strain>
    </source>
</reference>
<keyword evidence="8" id="KW-1185">Reference proteome</keyword>
<dbReference type="PIRSF" id="PIRSF006278">
    <property type="entry name" value="ACCD_DCysDesulf"/>
    <property type="match status" value="1"/>
</dbReference>
<evidence type="ECO:0000313" key="8">
    <source>
        <dbReference type="Proteomes" id="UP000598971"/>
    </source>
</evidence>
<evidence type="ECO:0000256" key="4">
    <source>
        <dbReference type="PIRSR" id="PIRSR006278-1"/>
    </source>
</evidence>
<feature type="modified residue" description="N6-(pyridoxal phosphate)lysine" evidence="5">
    <location>
        <position position="43"/>
    </location>
</feature>
<evidence type="ECO:0000256" key="1">
    <source>
        <dbReference type="ARBA" id="ARBA00001933"/>
    </source>
</evidence>
<proteinExistence type="inferred from homology"/>
<evidence type="ECO:0000256" key="3">
    <source>
        <dbReference type="ARBA" id="ARBA00022898"/>
    </source>
</evidence>
<dbReference type="Pfam" id="PF00291">
    <property type="entry name" value="PALP"/>
    <property type="match status" value="1"/>
</dbReference>
<evidence type="ECO:0000313" key="7">
    <source>
        <dbReference type="EMBL" id="NNV57600.1"/>
    </source>
</evidence>
<comment type="cofactor">
    <cofactor evidence="1">
        <name>pyridoxal 5'-phosphate</name>
        <dbReference type="ChEBI" id="CHEBI:597326"/>
    </cofactor>
</comment>
<dbReference type="SUPFAM" id="SSF53686">
    <property type="entry name" value="Tryptophan synthase beta subunit-like PLP-dependent enzymes"/>
    <property type="match status" value="1"/>
</dbReference>
<organism evidence="7 8">
    <name type="scientific">Limnovirga soli</name>
    <dbReference type="NCBI Taxonomy" id="2656915"/>
    <lineage>
        <taxon>Bacteria</taxon>
        <taxon>Pseudomonadati</taxon>
        <taxon>Bacteroidota</taxon>
        <taxon>Chitinophagia</taxon>
        <taxon>Chitinophagales</taxon>
        <taxon>Chitinophagaceae</taxon>
        <taxon>Limnovirga</taxon>
    </lineage>
</organism>
<protein>
    <submittedName>
        <fullName evidence="7">Pyridoxal-phosphate dependent enzyme</fullName>
    </submittedName>
</protein>
<gene>
    <name evidence="7" type="ORF">GD597_19170</name>
</gene>
<comment type="similarity">
    <text evidence="2">Belongs to the ACC deaminase/D-cysteine desulfhydrase family.</text>
</comment>
<accession>A0A8J8FGG3</accession>
<evidence type="ECO:0000259" key="6">
    <source>
        <dbReference type="Pfam" id="PF00291"/>
    </source>
</evidence>
<dbReference type="EMBL" id="WHPF01000016">
    <property type="protein sequence ID" value="NNV57600.1"/>
    <property type="molecule type" value="Genomic_DNA"/>
</dbReference>
<dbReference type="PANTHER" id="PTHR43780:SF2">
    <property type="entry name" value="1-AMINOCYCLOPROPANE-1-CARBOXYLATE DEAMINASE-RELATED"/>
    <property type="match status" value="1"/>
</dbReference>
<evidence type="ECO:0000256" key="2">
    <source>
        <dbReference type="ARBA" id="ARBA00008639"/>
    </source>
</evidence>
<sequence length="298" mass="32897">MVDVIELDKIFIQTIEAKWLKDQDVCLDILRTDVLHPVISGNKWFKLRYYLEEALSAGSKHITTFGGAYSNHIIATACACKQLGLACTGIIRGERPAVLSSTLVYAQSFGMQLQFVSREDYKNKAIVKQLSDTYIIHEGGYGKQGARGAATILDYCPNLNQYSHIICAVGTGTMLAGIIKSATATQLVLGISVMKANRALENELDQLLEKEDQQKQYSILHDYHFGGYAKHPPALIAYMNTIWQAHQLPTDIVYTSKTFFAAETLIRNNTITPGSRVLMIHSGGLQGNLSLPPGVLLF</sequence>
<evidence type="ECO:0000256" key="5">
    <source>
        <dbReference type="PIRSR" id="PIRSR006278-2"/>
    </source>
</evidence>
<dbReference type="RefSeq" id="WP_171609547.1">
    <property type="nucleotide sequence ID" value="NZ_WHPF01000016.1"/>
</dbReference>
<dbReference type="PANTHER" id="PTHR43780">
    <property type="entry name" value="1-AMINOCYCLOPROPANE-1-CARBOXYLATE DEAMINASE-RELATED"/>
    <property type="match status" value="1"/>
</dbReference>
<comment type="caution">
    <text evidence="7">The sequence shown here is derived from an EMBL/GenBank/DDBJ whole genome shotgun (WGS) entry which is preliminary data.</text>
</comment>
<dbReference type="AlphaFoldDB" id="A0A8J8FGG3"/>
<dbReference type="InterPro" id="IPR036052">
    <property type="entry name" value="TrpB-like_PALP_sf"/>
</dbReference>
<keyword evidence="3 5" id="KW-0663">Pyridoxal phosphate</keyword>
<feature type="domain" description="Tryptophan synthase beta chain-like PALP" evidence="6">
    <location>
        <begin position="34"/>
        <end position="283"/>
    </location>
</feature>
<dbReference type="GO" id="GO:0019148">
    <property type="term" value="F:D-cysteine desulfhydrase activity"/>
    <property type="evidence" value="ECO:0007669"/>
    <property type="project" value="TreeGrafter"/>
</dbReference>